<feature type="compositionally biased region" description="Basic and acidic residues" evidence="1">
    <location>
        <begin position="46"/>
        <end position="56"/>
    </location>
</feature>
<accession>A0A7J8D6P1</accession>
<comment type="caution">
    <text evidence="2">The sequence shown here is derived from an EMBL/GenBank/DDBJ whole genome shotgun (WGS) entry which is preliminary data.</text>
</comment>
<protein>
    <submittedName>
        <fullName evidence="2">Uncharacterized protein</fullName>
    </submittedName>
</protein>
<dbReference type="EMBL" id="JACASE010000013">
    <property type="protein sequence ID" value="KAF6418857.1"/>
    <property type="molecule type" value="Genomic_DNA"/>
</dbReference>
<organism evidence="2 3">
    <name type="scientific">Rousettus aegyptiacus</name>
    <name type="common">Egyptian fruit bat</name>
    <name type="synonym">Pteropus aegyptiacus</name>
    <dbReference type="NCBI Taxonomy" id="9407"/>
    <lineage>
        <taxon>Eukaryota</taxon>
        <taxon>Metazoa</taxon>
        <taxon>Chordata</taxon>
        <taxon>Craniata</taxon>
        <taxon>Vertebrata</taxon>
        <taxon>Euteleostomi</taxon>
        <taxon>Mammalia</taxon>
        <taxon>Eutheria</taxon>
        <taxon>Laurasiatheria</taxon>
        <taxon>Chiroptera</taxon>
        <taxon>Yinpterochiroptera</taxon>
        <taxon>Pteropodoidea</taxon>
        <taxon>Pteropodidae</taxon>
        <taxon>Rousettinae</taxon>
        <taxon>Rousettus</taxon>
    </lineage>
</organism>
<proteinExistence type="predicted"/>
<keyword evidence="3" id="KW-1185">Reference proteome</keyword>
<feature type="region of interest" description="Disordered" evidence="1">
    <location>
        <begin position="1"/>
        <end position="175"/>
    </location>
</feature>
<sequence length="175" mass="18738">MLHSGLLGQQPLPSRRKATLRPVSASLRLGREAGTRLSSFWTEAAPSKERREDGRSHARGRAAEAGGNRHRLCPLGAVKGLRNVQPPLSRVRGKYERSGVEGRTRIGDARGGDSEKGSDETSPQGELAPGRLRPLPPRSAPLPPSPRGDLRLGPGSATSPCVTRGRYCVPLNPSF</sequence>
<dbReference type="Proteomes" id="UP000593571">
    <property type="component" value="Unassembled WGS sequence"/>
</dbReference>
<reference evidence="2 3" key="1">
    <citation type="journal article" date="2020" name="Nature">
        <title>Six reference-quality genomes reveal evolution of bat adaptations.</title>
        <authorList>
            <person name="Jebb D."/>
            <person name="Huang Z."/>
            <person name="Pippel M."/>
            <person name="Hughes G.M."/>
            <person name="Lavrichenko K."/>
            <person name="Devanna P."/>
            <person name="Winkler S."/>
            <person name="Jermiin L.S."/>
            <person name="Skirmuntt E.C."/>
            <person name="Katzourakis A."/>
            <person name="Burkitt-Gray L."/>
            <person name="Ray D.A."/>
            <person name="Sullivan K.A.M."/>
            <person name="Roscito J.G."/>
            <person name="Kirilenko B.M."/>
            <person name="Davalos L.M."/>
            <person name="Corthals A.P."/>
            <person name="Power M.L."/>
            <person name="Jones G."/>
            <person name="Ransome R.D."/>
            <person name="Dechmann D.K.N."/>
            <person name="Locatelli A.G."/>
            <person name="Puechmaille S.J."/>
            <person name="Fedrigo O."/>
            <person name="Jarvis E.D."/>
            <person name="Hiller M."/>
            <person name="Vernes S.C."/>
            <person name="Myers E.W."/>
            <person name="Teeling E.C."/>
        </authorList>
    </citation>
    <scope>NUCLEOTIDE SEQUENCE [LARGE SCALE GENOMIC DNA]</scope>
    <source>
        <strain evidence="2">MRouAeg1</strain>
        <tissue evidence="2">Muscle</tissue>
    </source>
</reference>
<gene>
    <name evidence="2" type="ORF">HJG63_008857</name>
</gene>
<feature type="compositionally biased region" description="Basic and acidic residues" evidence="1">
    <location>
        <begin position="93"/>
        <end position="119"/>
    </location>
</feature>
<name>A0A7J8D6P1_ROUAE</name>
<evidence type="ECO:0000313" key="3">
    <source>
        <dbReference type="Proteomes" id="UP000593571"/>
    </source>
</evidence>
<evidence type="ECO:0000256" key="1">
    <source>
        <dbReference type="SAM" id="MobiDB-lite"/>
    </source>
</evidence>
<evidence type="ECO:0000313" key="2">
    <source>
        <dbReference type="EMBL" id="KAF6418857.1"/>
    </source>
</evidence>
<feature type="compositionally biased region" description="Pro residues" evidence="1">
    <location>
        <begin position="134"/>
        <end position="146"/>
    </location>
</feature>
<dbReference type="AlphaFoldDB" id="A0A7J8D6P1"/>